<dbReference type="SUPFAM" id="SSF53335">
    <property type="entry name" value="S-adenosyl-L-methionine-dependent methyltransferases"/>
    <property type="match status" value="1"/>
</dbReference>
<sequence length="224" mass="25570">MDENEKRIFDSWQMNALLWTQAIREQQIESRAIATDAAIVKAVSQLNPRTFLDIGCGEGWLSRQLFSLGIDGWGVDFCADLIDAAKHSGDSRFVVCSYSDLVSQKFSTINYFSCFICNFSILGEFALDEIAKAGHNLLEEKGKIIIQTLHPIIACGDTYSNGWREVSWQPVADAAFHPTPWYFRTLESWINDFHALNYRLLNLYEPCNPKTNKPISIIFVFERQ</sequence>
<evidence type="ECO:0000313" key="3">
    <source>
        <dbReference type="Proteomes" id="UP000623440"/>
    </source>
</evidence>
<dbReference type="InterPro" id="IPR029063">
    <property type="entry name" value="SAM-dependent_MTases_sf"/>
</dbReference>
<dbReference type="InterPro" id="IPR041698">
    <property type="entry name" value="Methyltransf_25"/>
</dbReference>
<keyword evidence="2" id="KW-0489">Methyltransferase</keyword>
<organism evidence="2 3">
    <name type="scientific">Nostoc flagelliforme FACHB-838</name>
    <dbReference type="NCBI Taxonomy" id="2692904"/>
    <lineage>
        <taxon>Bacteria</taxon>
        <taxon>Bacillati</taxon>
        <taxon>Cyanobacteriota</taxon>
        <taxon>Cyanophyceae</taxon>
        <taxon>Nostocales</taxon>
        <taxon>Nostocaceae</taxon>
        <taxon>Nostoc</taxon>
    </lineage>
</organism>
<proteinExistence type="predicted"/>
<dbReference type="Pfam" id="PF13649">
    <property type="entry name" value="Methyltransf_25"/>
    <property type="match status" value="1"/>
</dbReference>
<protein>
    <submittedName>
        <fullName evidence="2">Class I SAM-dependent methyltransferase</fullName>
    </submittedName>
</protein>
<feature type="domain" description="Methyltransferase" evidence="1">
    <location>
        <begin position="52"/>
        <end position="142"/>
    </location>
</feature>
<dbReference type="Gene3D" id="3.40.50.150">
    <property type="entry name" value="Vaccinia Virus protein VP39"/>
    <property type="match status" value="1"/>
</dbReference>
<dbReference type="Proteomes" id="UP000623440">
    <property type="component" value="Unassembled WGS sequence"/>
</dbReference>
<accession>A0ABR8DP96</accession>
<dbReference type="RefSeq" id="WP_190941979.1">
    <property type="nucleotide sequence ID" value="NZ_JACJSI010000032.1"/>
</dbReference>
<gene>
    <name evidence="2" type="ORF">H6G97_17460</name>
</gene>
<dbReference type="GO" id="GO:0008168">
    <property type="term" value="F:methyltransferase activity"/>
    <property type="evidence" value="ECO:0007669"/>
    <property type="project" value="UniProtKB-KW"/>
</dbReference>
<keyword evidence="2" id="KW-0808">Transferase</keyword>
<dbReference type="CDD" id="cd02440">
    <property type="entry name" value="AdoMet_MTases"/>
    <property type="match status" value="1"/>
</dbReference>
<evidence type="ECO:0000313" key="2">
    <source>
        <dbReference type="EMBL" id="MBD2531277.1"/>
    </source>
</evidence>
<keyword evidence="3" id="KW-1185">Reference proteome</keyword>
<dbReference type="EMBL" id="JACJSI010000032">
    <property type="protein sequence ID" value="MBD2531277.1"/>
    <property type="molecule type" value="Genomic_DNA"/>
</dbReference>
<name>A0ABR8DP96_9NOSO</name>
<comment type="caution">
    <text evidence="2">The sequence shown here is derived from an EMBL/GenBank/DDBJ whole genome shotgun (WGS) entry which is preliminary data.</text>
</comment>
<evidence type="ECO:0000259" key="1">
    <source>
        <dbReference type="Pfam" id="PF13649"/>
    </source>
</evidence>
<reference evidence="2 3" key="1">
    <citation type="journal article" date="2020" name="ISME J.">
        <title>Comparative genomics reveals insights into cyanobacterial evolution and habitat adaptation.</title>
        <authorList>
            <person name="Chen M.Y."/>
            <person name="Teng W.K."/>
            <person name="Zhao L."/>
            <person name="Hu C.X."/>
            <person name="Zhou Y.K."/>
            <person name="Han B.P."/>
            <person name="Song L.R."/>
            <person name="Shu W.S."/>
        </authorList>
    </citation>
    <scope>NUCLEOTIDE SEQUENCE [LARGE SCALE GENOMIC DNA]</scope>
    <source>
        <strain evidence="2 3">FACHB-838</strain>
    </source>
</reference>
<dbReference type="GO" id="GO:0032259">
    <property type="term" value="P:methylation"/>
    <property type="evidence" value="ECO:0007669"/>
    <property type="project" value="UniProtKB-KW"/>
</dbReference>